<comment type="caution">
    <text evidence="2">The sequence shown here is derived from an EMBL/GenBank/DDBJ whole genome shotgun (WGS) entry which is preliminary data.</text>
</comment>
<name>A0ABR2G804_9ROSI</name>
<gene>
    <name evidence="2" type="ORF">V6N12_064882</name>
</gene>
<feature type="compositionally biased region" description="Polar residues" evidence="1">
    <location>
        <begin position="1"/>
        <end position="14"/>
    </location>
</feature>
<dbReference type="EMBL" id="JBBPBM010000002">
    <property type="protein sequence ID" value="KAK8596390.1"/>
    <property type="molecule type" value="Genomic_DNA"/>
</dbReference>
<feature type="region of interest" description="Disordered" evidence="1">
    <location>
        <begin position="1"/>
        <end position="42"/>
    </location>
</feature>
<protein>
    <submittedName>
        <fullName evidence="2">Uncharacterized protein</fullName>
    </submittedName>
</protein>
<sequence length="134" mass="14567">MPTKNLTSLQNPTDGVSAPPYGAPPGRPSESVQKKDRNVGPNVIGDEMAVDVEELVVGGNRKHALDGDKVDDPVHVERPNVGEAETSKPSYASKEAVAQAHEKANPSYFCEGRSCMSRRCVDQPIRIDFFHLIL</sequence>
<keyword evidence="3" id="KW-1185">Reference proteome</keyword>
<accession>A0ABR2G804</accession>
<proteinExistence type="predicted"/>
<evidence type="ECO:0000256" key="1">
    <source>
        <dbReference type="SAM" id="MobiDB-lite"/>
    </source>
</evidence>
<dbReference type="Proteomes" id="UP001472677">
    <property type="component" value="Unassembled WGS sequence"/>
</dbReference>
<organism evidence="2 3">
    <name type="scientific">Hibiscus sabdariffa</name>
    <name type="common">roselle</name>
    <dbReference type="NCBI Taxonomy" id="183260"/>
    <lineage>
        <taxon>Eukaryota</taxon>
        <taxon>Viridiplantae</taxon>
        <taxon>Streptophyta</taxon>
        <taxon>Embryophyta</taxon>
        <taxon>Tracheophyta</taxon>
        <taxon>Spermatophyta</taxon>
        <taxon>Magnoliopsida</taxon>
        <taxon>eudicotyledons</taxon>
        <taxon>Gunneridae</taxon>
        <taxon>Pentapetalae</taxon>
        <taxon>rosids</taxon>
        <taxon>malvids</taxon>
        <taxon>Malvales</taxon>
        <taxon>Malvaceae</taxon>
        <taxon>Malvoideae</taxon>
        <taxon>Hibiscus</taxon>
    </lineage>
</organism>
<evidence type="ECO:0000313" key="2">
    <source>
        <dbReference type="EMBL" id="KAK8596390.1"/>
    </source>
</evidence>
<evidence type="ECO:0000313" key="3">
    <source>
        <dbReference type="Proteomes" id="UP001472677"/>
    </source>
</evidence>
<reference evidence="2 3" key="1">
    <citation type="journal article" date="2024" name="G3 (Bethesda)">
        <title>Genome assembly of Hibiscus sabdariffa L. provides insights into metabolisms of medicinal natural products.</title>
        <authorList>
            <person name="Kim T."/>
        </authorList>
    </citation>
    <scope>NUCLEOTIDE SEQUENCE [LARGE SCALE GENOMIC DNA]</scope>
    <source>
        <strain evidence="2">TK-2024</strain>
        <tissue evidence="2">Old leaves</tissue>
    </source>
</reference>